<gene>
    <name evidence="1" type="ORF">ANCDUO_03304</name>
</gene>
<accession>A0A0C2DUA5</accession>
<dbReference type="AlphaFoldDB" id="A0A0C2DUA5"/>
<sequence length="67" mass="7744">MVNVTQGVCAKKDIIEATRTVIPSQVHVYQQRSAKQNLVWIRMPSENLVAWQRCAKQPVHVETKIMR</sequence>
<evidence type="ECO:0000313" key="2">
    <source>
        <dbReference type="Proteomes" id="UP000054047"/>
    </source>
</evidence>
<organism evidence="1 2">
    <name type="scientific">Ancylostoma duodenale</name>
    <dbReference type="NCBI Taxonomy" id="51022"/>
    <lineage>
        <taxon>Eukaryota</taxon>
        <taxon>Metazoa</taxon>
        <taxon>Ecdysozoa</taxon>
        <taxon>Nematoda</taxon>
        <taxon>Chromadorea</taxon>
        <taxon>Rhabditida</taxon>
        <taxon>Rhabditina</taxon>
        <taxon>Rhabditomorpha</taxon>
        <taxon>Strongyloidea</taxon>
        <taxon>Ancylostomatidae</taxon>
        <taxon>Ancylostomatinae</taxon>
        <taxon>Ancylostoma</taxon>
    </lineage>
</organism>
<reference evidence="1 2" key="1">
    <citation type="submission" date="2013-12" db="EMBL/GenBank/DDBJ databases">
        <title>Draft genome of the parsitic nematode Ancylostoma duodenale.</title>
        <authorList>
            <person name="Mitreva M."/>
        </authorList>
    </citation>
    <scope>NUCLEOTIDE SEQUENCE [LARGE SCALE GENOMIC DNA]</scope>
    <source>
        <strain evidence="1 2">Zhejiang</strain>
    </source>
</reference>
<dbReference type="Proteomes" id="UP000054047">
    <property type="component" value="Unassembled WGS sequence"/>
</dbReference>
<keyword evidence="2" id="KW-1185">Reference proteome</keyword>
<evidence type="ECO:0000313" key="1">
    <source>
        <dbReference type="EMBL" id="KIH66367.1"/>
    </source>
</evidence>
<dbReference type="EMBL" id="KN727149">
    <property type="protein sequence ID" value="KIH66367.1"/>
    <property type="molecule type" value="Genomic_DNA"/>
</dbReference>
<proteinExistence type="predicted"/>
<name>A0A0C2DUA5_9BILA</name>
<protein>
    <submittedName>
        <fullName evidence="1">Uncharacterized protein</fullName>
    </submittedName>
</protein>